<keyword evidence="2" id="KW-1185">Reference proteome</keyword>
<sequence>MEALVRDDDRGCRCRCGSVVEEVERFGWVFGVAGVDGGDDDDGLQWVMRRWSERAGGGGDGGAVAGSVGGGAATVRLGCGGVGYGDEGFGGWSWRVMGCGR</sequence>
<organism evidence="1 2">
    <name type="scientific">Nyssa sinensis</name>
    <dbReference type="NCBI Taxonomy" id="561372"/>
    <lineage>
        <taxon>Eukaryota</taxon>
        <taxon>Viridiplantae</taxon>
        <taxon>Streptophyta</taxon>
        <taxon>Embryophyta</taxon>
        <taxon>Tracheophyta</taxon>
        <taxon>Spermatophyta</taxon>
        <taxon>Magnoliopsida</taxon>
        <taxon>eudicotyledons</taxon>
        <taxon>Gunneridae</taxon>
        <taxon>Pentapetalae</taxon>
        <taxon>asterids</taxon>
        <taxon>Cornales</taxon>
        <taxon>Nyssaceae</taxon>
        <taxon>Nyssa</taxon>
    </lineage>
</organism>
<proteinExistence type="predicted"/>
<name>A0A5J4ZH20_9ASTE</name>
<dbReference type="AlphaFoldDB" id="A0A5J4ZH20"/>
<reference evidence="1 2" key="1">
    <citation type="submission" date="2019-09" db="EMBL/GenBank/DDBJ databases">
        <title>A chromosome-level genome assembly of the Chinese tupelo Nyssa sinensis.</title>
        <authorList>
            <person name="Yang X."/>
            <person name="Kang M."/>
            <person name="Yang Y."/>
            <person name="Xiong H."/>
            <person name="Wang M."/>
            <person name="Zhang Z."/>
            <person name="Wang Z."/>
            <person name="Wu H."/>
            <person name="Ma T."/>
            <person name="Liu J."/>
            <person name="Xi Z."/>
        </authorList>
    </citation>
    <scope>NUCLEOTIDE SEQUENCE [LARGE SCALE GENOMIC DNA]</scope>
    <source>
        <strain evidence="1">J267</strain>
        <tissue evidence="1">Leaf</tissue>
    </source>
</reference>
<dbReference type="Proteomes" id="UP000325577">
    <property type="component" value="Linkage Group LG7"/>
</dbReference>
<gene>
    <name evidence="1" type="ORF">F0562_015336</name>
</gene>
<evidence type="ECO:0000313" key="1">
    <source>
        <dbReference type="EMBL" id="KAA8517875.1"/>
    </source>
</evidence>
<dbReference type="EMBL" id="CM018050">
    <property type="protein sequence ID" value="KAA8517875.1"/>
    <property type="molecule type" value="Genomic_DNA"/>
</dbReference>
<protein>
    <submittedName>
        <fullName evidence="1">Uncharacterized protein</fullName>
    </submittedName>
</protein>
<evidence type="ECO:0000313" key="2">
    <source>
        <dbReference type="Proteomes" id="UP000325577"/>
    </source>
</evidence>
<accession>A0A5J4ZH20</accession>